<protein>
    <submittedName>
        <fullName evidence="2">Uncharacterized protein</fullName>
    </submittedName>
</protein>
<dbReference type="STRING" id="1515746.HR45_14505"/>
<dbReference type="EMBL" id="JPEO01000012">
    <property type="protein sequence ID" value="KFZ36824.1"/>
    <property type="molecule type" value="Genomic_DNA"/>
</dbReference>
<dbReference type="RefSeq" id="WP_037444164.1">
    <property type="nucleotide sequence ID" value="NZ_JPEO01000012.1"/>
</dbReference>
<sequence length="109" mass="12363">MICSHCSKKIPLENIAEQRGKGFRAQIRCPACSAWLGRSVWPQRLKLVGFYWALAMALLAWWQPGLRGGLSVAAMLGVITLFIAHLMDQLQVVERPPQVDNSAERQRYR</sequence>
<proteinExistence type="predicted"/>
<gene>
    <name evidence="2" type="ORF">HR45_14505</name>
</gene>
<dbReference type="OrthoDB" id="5600385at2"/>
<dbReference type="Proteomes" id="UP000029264">
    <property type="component" value="Unassembled WGS sequence"/>
</dbReference>
<reference evidence="2 3" key="1">
    <citation type="submission" date="2014-06" db="EMBL/GenBank/DDBJ databases">
        <title>Shewanella sp. YQH10.</title>
        <authorList>
            <person name="Liu Y."/>
            <person name="Zeng R."/>
        </authorList>
    </citation>
    <scope>NUCLEOTIDE SEQUENCE [LARGE SCALE GENOMIC DNA]</scope>
    <source>
        <strain evidence="2 3">YQH10</strain>
    </source>
</reference>
<accession>A0A094JFM7</accession>
<name>A0A094JFM7_9GAMM</name>
<keyword evidence="1" id="KW-0472">Membrane</keyword>
<keyword evidence="3" id="KW-1185">Reference proteome</keyword>
<evidence type="ECO:0000256" key="1">
    <source>
        <dbReference type="SAM" id="Phobius"/>
    </source>
</evidence>
<keyword evidence="1" id="KW-0812">Transmembrane</keyword>
<comment type="caution">
    <text evidence="2">The sequence shown here is derived from an EMBL/GenBank/DDBJ whole genome shotgun (WGS) entry which is preliminary data.</text>
</comment>
<organism evidence="2 3">
    <name type="scientific">Shewanella mangrovi</name>
    <dbReference type="NCBI Taxonomy" id="1515746"/>
    <lineage>
        <taxon>Bacteria</taxon>
        <taxon>Pseudomonadati</taxon>
        <taxon>Pseudomonadota</taxon>
        <taxon>Gammaproteobacteria</taxon>
        <taxon>Alteromonadales</taxon>
        <taxon>Shewanellaceae</taxon>
        <taxon>Shewanella</taxon>
    </lineage>
</organism>
<evidence type="ECO:0000313" key="2">
    <source>
        <dbReference type="EMBL" id="KFZ36824.1"/>
    </source>
</evidence>
<feature type="transmembrane region" description="Helical" evidence="1">
    <location>
        <begin position="68"/>
        <end position="87"/>
    </location>
</feature>
<feature type="transmembrane region" description="Helical" evidence="1">
    <location>
        <begin position="45"/>
        <end position="62"/>
    </location>
</feature>
<keyword evidence="1" id="KW-1133">Transmembrane helix</keyword>
<dbReference type="AlphaFoldDB" id="A0A094JFM7"/>
<evidence type="ECO:0000313" key="3">
    <source>
        <dbReference type="Proteomes" id="UP000029264"/>
    </source>
</evidence>
<dbReference type="eggNOG" id="ENOG5030PAK">
    <property type="taxonomic scope" value="Bacteria"/>
</dbReference>